<dbReference type="GO" id="GO:0005739">
    <property type="term" value="C:mitochondrion"/>
    <property type="evidence" value="ECO:0007669"/>
    <property type="project" value="TreeGrafter"/>
</dbReference>
<dbReference type="Gene3D" id="3.40.50.300">
    <property type="entry name" value="P-loop containing nucleotide triphosphate hydrolases"/>
    <property type="match status" value="1"/>
</dbReference>
<organism evidence="3 4">
    <name type="scientific">Perkinsus olseni</name>
    <name type="common">Perkinsus atlanticus</name>
    <dbReference type="NCBI Taxonomy" id="32597"/>
    <lineage>
        <taxon>Eukaryota</taxon>
        <taxon>Sar</taxon>
        <taxon>Alveolata</taxon>
        <taxon>Perkinsozoa</taxon>
        <taxon>Perkinsea</taxon>
        <taxon>Perkinsida</taxon>
        <taxon>Perkinsidae</taxon>
        <taxon>Perkinsus</taxon>
    </lineage>
</organism>
<feature type="non-terminal residue" evidence="3">
    <location>
        <position position="360"/>
    </location>
</feature>
<dbReference type="Pfam" id="PF00009">
    <property type="entry name" value="GTP_EFTU"/>
    <property type="match status" value="1"/>
</dbReference>
<feature type="domain" description="Tr-type G" evidence="2">
    <location>
        <begin position="226"/>
        <end position="360"/>
    </location>
</feature>
<reference evidence="3 4" key="1">
    <citation type="submission" date="2020-04" db="EMBL/GenBank/DDBJ databases">
        <title>Perkinsus olseni comparative genomics.</title>
        <authorList>
            <person name="Bogema D.R."/>
        </authorList>
    </citation>
    <scope>NUCLEOTIDE SEQUENCE [LARGE SCALE GENOMIC DNA]</scope>
    <source>
        <strain evidence="3">ATCC PRA-205</strain>
    </source>
</reference>
<dbReference type="PRINTS" id="PR00315">
    <property type="entry name" value="ELONGATNFCT"/>
</dbReference>
<name>A0A7J6QFQ2_PEROL</name>
<dbReference type="PROSITE" id="PS00301">
    <property type="entry name" value="G_TR_1"/>
    <property type="match status" value="1"/>
</dbReference>
<evidence type="ECO:0000259" key="2">
    <source>
        <dbReference type="PROSITE" id="PS51722"/>
    </source>
</evidence>
<dbReference type="InterPro" id="IPR006297">
    <property type="entry name" value="EF-4"/>
</dbReference>
<evidence type="ECO:0000313" key="4">
    <source>
        <dbReference type="Proteomes" id="UP000574390"/>
    </source>
</evidence>
<accession>A0A7J6QFQ2</accession>
<dbReference type="GO" id="GO:0003924">
    <property type="term" value="F:GTPase activity"/>
    <property type="evidence" value="ECO:0007669"/>
    <property type="project" value="InterPro"/>
</dbReference>
<dbReference type="AlphaFoldDB" id="A0A7J6QFQ2"/>
<dbReference type="InterPro" id="IPR031157">
    <property type="entry name" value="G_TR_CS"/>
</dbReference>
<dbReference type="Proteomes" id="UP000574390">
    <property type="component" value="Unassembled WGS sequence"/>
</dbReference>
<dbReference type="InterPro" id="IPR005225">
    <property type="entry name" value="Small_GTP-bd"/>
</dbReference>
<feature type="non-terminal residue" evidence="3">
    <location>
        <position position="1"/>
    </location>
</feature>
<dbReference type="GO" id="GO:0045727">
    <property type="term" value="P:positive regulation of translation"/>
    <property type="evidence" value="ECO:0007669"/>
    <property type="project" value="TreeGrafter"/>
</dbReference>
<dbReference type="SUPFAM" id="SSF52540">
    <property type="entry name" value="P-loop containing nucleoside triphosphate hydrolases"/>
    <property type="match status" value="1"/>
</dbReference>
<dbReference type="PANTHER" id="PTHR43512">
    <property type="entry name" value="TRANSLATION FACTOR GUF1-RELATED"/>
    <property type="match status" value="1"/>
</dbReference>
<dbReference type="EMBL" id="JABANM010029905">
    <property type="protein sequence ID" value="KAF4707185.1"/>
    <property type="molecule type" value="Genomic_DNA"/>
</dbReference>
<dbReference type="InterPro" id="IPR000795">
    <property type="entry name" value="T_Tr_GTP-bd_dom"/>
</dbReference>
<dbReference type="GO" id="GO:0097177">
    <property type="term" value="F:mitochondrial ribosome binding"/>
    <property type="evidence" value="ECO:0007669"/>
    <property type="project" value="TreeGrafter"/>
</dbReference>
<gene>
    <name evidence="3" type="primary">GUF1_4</name>
    <name evidence="3" type="ORF">FOZ62_023768</name>
</gene>
<dbReference type="PANTHER" id="PTHR43512:SF7">
    <property type="entry name" value="TRANSLATION FACTOR GUF1, MITOCHONDRIAL"/>
    <property type="match status" value="1"/>
</dbReference>
<proteinExistence type="predicted"/>
<dbReference type="GO" id="GO:0005525">
    <property type="term" value="F:GTP binding"/>
    <property type="evidence" value="ECO:0007669"/>
    <property type="project" value="InterPro"/>
</dbReference>
<keyword evidence="1" id="KW-0472">Membrane</keyword>
<sequence>ASLSTTESRQGLIDGAYAAATLKQNRSAWNLYEASARAAGKSSTPLTGTSLVRFIEGMVAGSYKLNGSARKLLGDPGPMQAATLTAQQVVEAAGRLPPVEASCFLLGVHGLFRLSDVAPGRSHSQPNTLAMLVHINCVLSPPGDRSAAAQAARALCDRPECAAYRVLERALLSPSREDLLFPVDRHHFAEDLRTVVVTVTGCPQEKGYHIPDETFLASFPEGVPVDRIRNFSVIAHVDHGKSTLCDRLLNMTGIETKGAQYLDTLEVERERGITIKAQSCSILYDNPKDGLTYLLNLIDTPGHTDFQYEVARSLSACQGAILLVDAIQGVQAQTVANFYLAFMQQGLEVIGALNKIDVEH</sequence>
<evidence type="ECO:0000256" key="1">
    <source>
        <dbReference type="ARBA" id="ARBA00023136"/>
    </source>
</evidence>
<dbReference type="PROSITE" id="PS51722">
    <property type="entry name" value="G_TR_2"/>
    <property type="match status" value="1"/>
</dbReference>
<dbReference type="NCBIfam" id="TIGR00231">
    <property type="entry name" value="small_GTP"/>
    <property type="match status" value="1"/>
</dbReference>
<dbReference type="InterPro" id="IPR027417">
    <property type="entry name" value="P-loop_NTPase"/>
</dbReference>
<comment type="caution">
    <text evidence="3">The sequence shown here is derived from an EMBL/GenBank/DDBJ whole genome shotgun (WGS) entry which is preliminary data.</text>
</comment>
<evidence type="ECO:0000313" key="3">
    <source>
        <dbReference type="EMBL" id="KAF4707185.1"/>
    </source>
</evidence>
<protein>
    <submittedName>
        <fullName evidence="3">Translation factor guf1 mitochondrial</fullName>
    </submittedName>
</protein>